<dbReference type="STRING" id="1817822.A2826_02700"/>
<organism evidence="2 3">
    <name type="scientific">Candidatus Doudnabacteria bacterium RIFCSPHIGHO2_01_FULL_43_23</name>
    <dbReference type="NCBI Taxonomy" id="1817822"/>
    <lineage>
        <taxon>Bacteria</taxon>
        <taxon>Candidatus Doudnaibacteriota</taxon>
    </lineage>
</organism>
<protein>
    <recommendedName>
        <fullName evidence="1">Glycosyltransferase 2-like domain-containing protein</fullName>
    </recommendedName>
</protein>
<dbReference type="InterPro" id="IPR001173">
    <property type="entry name" value="Glyco_trans_2-like"/>
</dbReference>
<dbReference type="Proteomes" id="UP000177912">
    <property type="component" value="Unassembled WGS sequence"/>
</dbReference>
<proteinExistence type="predicted"/>
<dbReference type="AlphaFoldDB" id="A0A1F5NSL1"/>
<dbReference type="Gene3D" id="3.90.550.10">
    <property type="entry name" value="Spore Coat Polysaccharide Biosynthesis Protein SpsA, Chain A"/>
    <property type="match status" value="1"/>
</dbReference>
<dbReference type="InterPro" id="IPR050256">
    <property type="entry name" value="Glycosyltransferase_2"/>
</dbReference>
<gene>
    <name evidence="2" type="ORF">A2826_02700</name>
</gene>
<accession>A0A1F5NSL1</accession>
<dbReference type="PANTHER" id="PTHR48090">
    <property type="entry name" value="UNDECAPRENYL-PHOSPHATE 4-DEOXY-4-FORMAMIDO-L-ARABINOSE TRANSFERASE-RELATED"/>
    <property type="match status" value="1"/>
</dbReference>
<name>A0A1F5NSL1_9BACT</name>
<sequence length="252" mass="28789">MDKEWQDEDIGTTIPELSLVILCYKEGEAVRGFVAKTIRLLEENGILDYELVLVGNYHEGTGDITPQVVSELAAIHPKIFHSAKPKQGMMGWDMKSGLDLTSGNYIAVIDGDGQFQISDVVKVYRKISEAGLDLVKTHRLTRGDGWLRRLISFKFNLISRVLFPGIKSKDINAKPKIFSRQAYQKMKLTSDDWFIDAEIMIQARRYGFKVEEIPTTFSGLTGRRSFINFNSLLEFIRNLLKARLAEFKHKKR</sequence>
<dbReference type="CDD" id="cd04179">
    <property type="entry name" value="DPM_DPG-synthase_like"/>
    <property type="match status" value="1"/>
</dbReference>
<evidence type="ECO:0000313" key="2">
    <source>
        <dbReference type="EMBL" id="OGE80340.1"/>
    </source>
</evidence>
<evidence type="ECO:0000259" key="1">
    <source>
        <dbReference type="Pfam" id="PF00535"/>
    </source>
</evidence>
<evidence type="ECO:0000313" key="3">
    <source>
        <dbReference type="Proteomes" id="UP000177912"/>
    </source>
</evidence>
<dbReference type="SUPFAM" id="SSF53448">
    <property type="entry name" value="Nucleotide-diphospho-sugar transferases"/>
    <property type="match status" value="1"/>
</dbReference>
<dbReference type="Pfam" id="PF00535">
    <property type="entry name" value="Glycos_transf_2"/>
    <property type="match status" value="1"/>
</dbReference>
<comment type="caution">
    <text evidence="2">The sequence shown here is derived from an EMBL/GenBank/DDBJ whole genome shotgun (WGS) entry which is preliminary data.</text>
</comment>
<dbReference type="InterPro" id="IPR029044">
    <property type="entry name" value="Nucleotide-diphossugar_trans"/>
</dbReference>
<reference evidence="2 3" key="1">
    <citation type="journal article" date="2016" name="Nat. Commun.">
        <title>Thousands of microbial genomes shed light on interconnected biogeochemical processes in an aquifer system.</title>
        <authorList>
            <person name="Anantharaman K."/>
            <person name="Brown C.T."/>
            <person name="Hug L.A."/>
            <person name="Sharon I."/>
            <person name="Castelle C.J."/>
            <person name="Probst A.J."/>
            <person name="Thomas B.C."/>
            <person name="Singh A."/>
            <person name="Wilkins M.J."/>
            <person name="Karaoz U."/>
            <person name="Brodie E.L."/>
            <person name="Williams K.H."/>
            <person name="Hubbard S.S."/>
            <person name="Banfield J.F."/>
        </authorList>
    </citation>
    <scope>NUCLEOTIDE SEQUENCE [LARGE SCALE GENOMIC DNA]</scope>
</reference>
<feature type="domain" description="Glycosyltransferase 2-like" evidence="1">
    <location>
        <begin position="18"/>
        <end position="152"/>
    </location>
</feature>
<dbReference type="EMBL" id="MFEI01000034">
    <property type="protein sequence ID" value="OGE80340.1"/>
    <property type="molecule type" value="Genomic_DNA"/>
</dbReference>